<proteinExistence type="predicted"/>
<evidence type="ECO:0000313" key="1">
    <source>
        <dbReference type="EMBL" id="KAI9390721.1"/>
    </source>
</evidence>
<name>A0ACC0SNC1_POPTR</name>
<sequence>MNSEDMKRSITGGVKVENDSYYRKSSPAAAAPPGKKIIIKNADMKDDMQKEAVDIAIAAFERNNVEKDVAEHIKKEFDKKHGPTWHCIVGRNFGNPFSLSFFNFRGCFSC</sequence>
<keyword evidence="2" id="KW-1185">Reference proteome</keyword>
<dbReference type="Proteomes" id="UP000006729">
    <property type="component" value="Chromosome 8"/>
</dbReference>
<reference evidence="1 2" key="1">
    <citation type="journal article" date="2006" name="Science">
        <title>The genome of black cottonwood, Populus trichocarpa (Torr. &amp; Gray).</title>
        <authorList>
            <person name="Tuskan G.A."/>
            <person name="Difazio S."/>
            <person name="Jansson S."/>
            <person name="Bohlmann J."/>
            <person name="Grigoriev I."/>
            <person name="Hellsten U."/>
            <person name="Putnam N."/>
            <person name="Ralph S."/>
            <person name="Rombauts S."/>
            <person name="Salamov A."/>
            <person name="Schein J."/>
            <person name="Sterck L."/>
            <person name="Aerts A."/>
            <person name="Bhalerao R.R."/>
            <person name="Bhalerao R.P."/>
            <person name="Blaudez D."/>
            <person name="Boerjan W."/>
            <person name="Brun A."/>
            <person name="Brunner A."/>
            <person name="Busov V."/>
            <person name="Campbell M."/>
            <person name="Carlson J."/>
            <person name="Chalot M."/>
            <person name="Chapman J."/>
            <person name="Chen G.L."/>
            <person name="Cooper D."/>
            <person name="Coutinho P.M."/>
            <person name="Couturier J."/>
            <person name="Covert S."/>
            <person name="Cronk Q."/>
            <person name="Cunningham R."/>
            <person name="Davis J."/>
            <person name="Degroeve S."/>
            <person name="Dejardin A."/>
            <person name="Depamphilis C."/>
            <person name="Detter J."/>
            <person name="Dirks B."/>
            <person name="Dubchak I."/>
            <person name="Duplessis S."/>
            <person name="Ehlting J."/>
            <person name="Ellis B."/>
            <person name="Gendler K."/>
            <person name="Goodstein D."/>
            <person name="Gribskov M."/>
            <person name="Grimwood J."/>
            <person name="Groover A."/>
            <person name="Gunter L."/>
            <person name="Hamberger B."/>
            <person name="Heinze B."/>
            <person name="Helariutta Y."/>
            <person name="Henrissat B."/>
            <person name="Holligan D."/>
            <person name="Holt R."/>
            <person name="Huang W."/>
            <person name="Islam-Faridi N."/>
            <person name="Jones S."/>
            <person name="Jones-Rhoades M."/>
            <person name="Jorgensen R."/>
            <person name="Joshi C."/>
            <person name="Kangasjarvi J."/>
            <person name="Karlsson J."/>
            <person name="Kelleher C."/>
            <person name="Kirkpatrick R."/>
            <person name="Kirst M."/>
            <person name="Kohler A."/>
            <person name="Kalluri U."/>
            <person name="Larimer F."/>
            <person name="Leebens-Mack J."/>
            <person name="Leple J.C."/>
            <person name="Locascio P."/>
            <person name="Lou Y."/>
            <person name="Lucas S."/>
            <person name="Martin F."/>
            <person name="Montanini B."/>
            <person name="Napoli C."/>
            <person name="Nelson D.R."/>
            <person name="Nelson C."/>
            <person name="Nieminen K."/>
            <person name="Nilsson O."/>
            <person name="Pereda V."/>
            <person name="Peter G."/>
            <person name="Philippe R."/>
            <person name="Pilate G."/>
            <person name="Poliakov A."/>
            <person name="Razumovskaya J."/>
            <person name="Richardson P."/>
            <person name="Rinaldi C."/>
            <person name="Ritland K."/>
            <person name="Rouze P."/>
            <person name="Ryaboy D."/>
            <person name="Schmutz J."/>
            <person name="Schrader J."/>
            <person name="Segerman B."/>
            <person name="Shin H."/>
            <person name="Siddiqui A."/>
            <person name="Sterky F."/>
            <person name="Terry A."/>
            <person name="Tsai C.J."/>
            <person name="Uberbacher E."/>
            <person name="Unneberg P."/>
            <person name="Vahala J."/>
            <person name="Wall K."/>
            <person name="Wessler S."/>
            <person name="Yang G."/>
            <person name="Yin T."/>
            <person name="Douglas C."/>
            <person name="Marra M."/>
            <person name="Sandberg G."/>
            <person name="Van de Peer Y."/>
            <person name="Rokhsar D."/>
        </authorList>
    </citation>
    <scope>NUCLEOTIDE SEQUENCE [LARGE SCALE GENOMIC DNA]</scope>
    <source>
        <strain evidence="2">cv. Nisqually</strain>
    </source>
</reference>
<dbReference type="EMBL" id="CM009297">
    <property type="protein sequence ID" value="KAI9390721.1"/>
    <property type="molecule type" value="Genomic_DNA"/>
</dbReference>
<comment type="caution">
    <text evidence="1">The sequence shown here is derived from an EMBL/GenBank/DDBJ whole genome shotgun (WGS) entry which is preliminary data.</text>
</comment>
<protein>
    <submittedName>
        <fullName evidence="1">Uncharacterized protein</fullName>
    </submittedName>
</protein>
<organism evidence="1 2">
    <name type="scientific">Populus trichocarpa</name>
    <name type="common">Western balsam poplar</name>
    <name type="synonym">Populus balsamifera subsp. trichocarpa</name>
    <dbReference type="NCBI Taxonomy" id="3694"/>
    <lineage>
        <taxon>Eukaryota</taxon>
        <taxon>Viridiplantae</taxon>
        <taxon>Streptophyta</taxon>
        <taxon>Embryophyta</taxon>
        <taxon>Tracheophyta</taxon>
        <taxon>Spermatophyta</taxon>
        <taxon>Magnoliopsida</taxon>
        <taxon>eudicotyledons</taxon>
        <taxon>Gunneridae</taxon>
        <taxon>Pentapetalae</taxon>
        <taxon>rosids</taxon>
        <taxon>fabids</taxon>
        <taxon>Malpighiales</taxon>
        <taxon>Salicaceae</taxon>
        <taxon>Saliceae</taxon>
        <taxon>Populus</taxon>
    </lineage>
</organism>
<gene>
    <name evidence="1" type="ORF">POPTR_008G219900v4</name>
</gene>
<evidence type="ECO:0000313" key="2">
    <source>
        <dbReference type="Proteomes" id="UP000006729"/>
    </source>
</evidence>
<accession>A0ACC0SNC1</accession>